<sequence>MSERIIQGGEDPADVVARRAAWTAGSADRVTLAAEPSLLELIEALIEQTPAPPNSALEDVKARLEAAKQVRGLSGLVL</sequence>
<evidence type="ECO:0000313" key="1">
    <source>
        <dbReference type="EMBL" id="KKM98711.1"/>
    </source>
</evidence>
<accession>A0A0F9MHE9</accession>
<organism evidence="1">
    <name type="scientific">marine sediment metagenome</name>
    <dbReference type="NCBI Taxonomy" id="412755"/>
    <lineage>
        <taxon>unclassified sequences</taxon>
        <taxon>metagenomes</taxon>
        <taxon>ecological metagenomes</taxon>
    </lineage>
</organism>
<dbReference type="EMBL" id="LAZR01005588">
    <property type="protein sequence ID" value="KKM98711.1"/>
    <property type="molecule type" value="Genomic_DNA"/>
</dbReference>
<reference evidence="1" key="1">
    <citation type="journal article" date="2015" name="Nature">
        <title>Complex archaea that bridge the gap between prokaryotes and eukaryotes.</title>
        <authorList>
            <person name="Spang A."/>
            <person name="Saw J.H."/>
            <person name="Jorgensen S.L."/>
            <person name="Zaremba-Niedzwiedzka K."/>
            <person name="Martijn J."/>
            <person name="Lind A.E."/>
            <person name="van Eijk R."/>
            <person name="Schleper C."/>
            <person name="Guy L."/>
            <person name="Ettema T.J."/>
        </authorList>
    </citation>
    <scope>NUCLEOTIDE SEQUENCE</scope>
</reference>
<name>A0A0F9MHE9_9ZZZZ</name>
<gene>
    <name evidence="1" type="ORF">LCGC14_1155230</name>
</gene>
<proteinExistence type="predicted"/>
<protein>
    <submittedName>
        <fullName evidence="1">Uncharacterized protein</fullName>
    </submittedName>
</protein>
<dbReference type="AlphaFoldDB" id="A0A0F9MHE9"/>
<comment type="caution">
    <text evidence="1">The sequence shown here is derived from an EMBL/GenBank/DDBJ whole genome shotgun (WGS) entry which is preliminary data.</text>
</comment>